<accession>A0ABQ3QRN2</accession>
<proteinExistence type="predicted"/>
<protein>
    <submittedName>
        <fullName evidence="2">Uncharacterized protein</fullName>
    </submittedName>
</protein>
<evidence type="ECO:0000313" key="2">
    <source>
        <dbReference type="EMBL" id="GHI39931.1"/>
    </source>
</evidence>
<comment type="caution">
    <text evidence="2">The sequence shown here is derived from an EMBL/GenBank/DDBJ whole genome shotgun (WGS) entry which is preliminary data.</text>
</comment>
<dbReference type="EMBL" id="BNDY01000017">
    <property type="protein sequence ID" value="GHI39931.1"/>
    <property type="molecule type" value="Genomic_DNA"/>
</dbReference>
<feature type="compositionally biased region" description="Basic and acidic residues" evidence="1">
    <location>
        <begin position="35"/>
        <end position="47"/>
    </location>
</feature>
<evidence type="ECO:0000313" key="3">
    <source>
        <dbReference type="Proteomes" id="UP001050808"/>
    </source>
</evidence>
<dbReference type="Proteomes" id="UP001050808">
    <property type="component" value="Unassembled WGS sequence"/>
</dbReference>
<reference evidence="2" key="1">
    <citation type="submission" date="2024-05" db="EMBL/GenBank/DDBJ databases">
        <title>Whole genome shotgun sequence of Streptomyces violascens NBRC 12920.</title>
        <authorList>
            <person name="Komaki H."/>
            <person name="Tamura T."/>
        </authorList>
    </citation>
    <scope>NUCLEOTIDE SEQUENCE</scope>
    <source>
        <strain evidence="2">NBRC 12920</strain>
    </source>
</reference>
<sequence>MFGECQRLASAVGRVSYPLNRAQLLEVVGQCHDEAGRDAHHPGDLKLRRGPTRVQNNHQPDVLGLEFMGLDTGCEEIGRRRSEYAEAENDAGVHLAMGHRGDVTLFKSFRF</sequence>
<gene>
    <name evidence="2" type="ORF">Sviol_43390</name>
</gene>
<feature type="region of interest" description="Disordered" evidence="1">
    <location>
        <begin position="35"/>
        <end position="58"/>
    </location>
</feature>
<keyword evidence="3" id="KW-1185">Reference proteome</keyword>
<evidence type="ECO:0000256" key="1">
    <source>
        <dbReference type="SAM" id="MobiDB-lite"/>
    </source>
</evidence>
<organism evidence="2 3">
    <name type="scientific">Streptomyces violascens</name>
    <dbReference type="NCBI Taxonomy" id="67381"/>
    <lineage>
        <taxon>Bacteria</taxon>
        <taxon>Bacillati</taxon>
        <taxon>Actinomycetota</taxon>
        <taxon>Actinomycetes</taxon>
        <taxon>Kitasatosporales</taxon>
        <taxon>Streptomycetaceae</taxon>
        <taxon>Streptomyces</taxon>
    </lineage>
</organism>
<name>A0ABQ3QRN2_9ACTN</name>